<dbReference type="InterPro" id="IPR008964">
    <property type="entry name" value="Invasin/intimin_cell_adhesion"/>
</dbReference>
<comment type="caution">
    <text evidence="2">The sequence shown here is derived from an EMBL/GenBank/DDBJ whole genome shotgun (WGS) entry which is preliminary data.</text>
</comment>
<evidence type="ECO:0000313" key="3">
    <source>
        <dbReference type="Proteomes" id="UP000654345"/>
    </source>
</evidence>
<evidence type="ECO:0000259" key="1">
    <source>
        <dbReference type="Pfam" id="PF13115"/>
    </source>
</evidence>
<dbReference type="RefSeq" id="WP_201371951.1">
    <property type="nucleotide sequence ID" value="NZ_BNJG01000001.1"/>
</dbReference>
<feature type="domain" description="YtkA-like" evidence="1">
    <location>
        <begin position="32"/>
        <end position="108"/>
    </location>
</feature>
<dbReference type="Gene3D" id="2.60.40.10">
    <property type="entry name" value="Immunoglobulins"/>
    <property type="match status" value="1"/>
</dbReference>
<reference evidence="2 3" key="1">
    <citation type="journal article" date="2021" name="Int. J. Syst. Evol. Microbiol.">
        <title>Reticulibacter mediterranei gen. nov., sp. nov., within the new family Reticulibacteraceae fam. nov., and Ktedonospora formicarum gen. nov., sp. nov., Ktedonobacter robiniae sp. nov., Dictyobacter formicarum sp. nov. and Dictyobacter arantiisoli sp. nov., belonging to the class Ktedonobacteria.</title>
        <authorList>
            <person name="Yabe S."/>
            <person name="Zheng Y."/>
            <person name="Wang C.M."/>
            <person name="Sakai Y."/>
            <person name="Abe K."/>
            <person name="Yokota A."/>
            <person name="Donadio S."/>
            <person name="Cavaletti L."/>
            <person name="Monciardini P."/>
        </authorList>
    </citation>
    <scope>NUCLEOTIDE SEQUENCE [LARGE SCALE GENOMIC DNA]</scope>
    <source>
        <strain evidence="2 3">SOSP1-30</strain>
    </source>
</reference>
<keyword evidence="3" id="KW-1185">Reference proteome</keyword>
<proteinExistence type="predicted"/>
<dbReference type="InterPro" id="IPR032693">
    <property type="entry name" value="YtkA-like_dom"/>
</dbReference>
<dbReference type="EMBL" id="BNJG01000001">
    <property type="protein sequence ID" value="GHO55356.1"/>
    <property type="molecule type" value="Genomic_DNA"/>
</dbReference>
<accession>A0ABQ3URI0</accession>
<dbReference type="Pfam" id="PF13115">
    <property type="entry name" value="YtkA"/>
    <property type="match status" value="1"/>
</dbReference>
<name>A0ABQ3URI0_9CHLR</name>
<dbReference type="PROSITE" id="PS51257">
    <property type="entry name" value="PROKAR_LIPOPROTEIN"/>
    <property type="match status" value="1"/>
</dbReference>
<dbReference type="Proteomes" id="UP000654345">
    <property type="component" value="Unassembled WGS sequence"/>
</dbReference>
<protein>
    <recommendedName>
        <fullName evidence="1">YtkA-like domain-containing protein</fullName>
    </recommendedName>
</protein>
<sequence length="155" mass="16701">MCVRPFFWLCLALACVGVLSVALLRPAIIPAKLQVQISEESLVANHAALIHLHLTDTQGLPINQAQVTPSAQMPDMQMEPVSSHVAPLGSGQYTIHMYLTMAGTWEITFQTQADGFAPLTYVLHVKVAKDTQTSSISSLSPSSTGQNIVESINLC</sequence>
<evidence type="ECO:0000313" key="2">
    <source>
        <dbReference type="EMBL" id="GHO55356.1"/>
    </source>
</evidence>
<dbReference type="SUPFAM" id="SSF49373">
    <property type="entry name" value="Invasin/intimin cell-adhesion fragments"/>
    <property type="match status" value="1"/>
</dbReference>
<gene>
    <name evidence="2" type="ORF">KSB_38310</name>
</gene>
<organism evidence="2 3">
    <name type="scientific">Ktedonobacter robiniae</name>
    <dbReference type="NCBI Taxonomy" id="2778365"/>
    <lineage>
        <taxon>Bacteria</taxon>
        <taxon>Bacillati</taxon>
        <taxon>Chloroflexota</taxon>
        <taxon>Ktedonobacteria</taxon>
        <taxon>Ktedonobacterales</taxon>
        <taxon>Ktedonobacteraceae</taxon>
        <taxon>Ktedonobacter</taxon>
    </lineage>
</organism>
<dbReference type="InterPro" id="IPR013783">
    <property type="entry name" value="Ig-like_fold"/>
</dbReference>